<reference evidence="1 2" key="1">
    <citation type="journal article" date="2019" name="Nat. Med.">
        <title>A library of human gut bacterial isolates paired with longitudinal multiomics data enables mechanistic microbiome research.</title>
        <authorList>
            <person name="Poyet M."/>
            <person name="Groussin M."/>
            <person name="Gibbons S.M."/>
            <person name="Avila-Pacheco J."/>
            <person name="Jiang X."/>
            <person name="Kearney S.M."/>
            <person name="Perrotta A.R."/>
            <person name="Berdy B."/>
            <person name="Zhao S."/>
            <person name="Lieberman T.D."/>
            <person name="Swanson P.K."/>
            <person name="Smith M."/>
            <person name="Roesemann S."/>
            <person name="Alexander J.E."/>
            <person name="Rich S.A."/>
            <person name="Livny J."/>
            <person name="Vlamakis H."/>
            <person name="Clish C."/>
            <person name="Bullock K."/>
            <person name="Deik A."/>
            <person name="Scott J."/>
            <person name="Pierce K.A."/>
            <person name="Xavier R.J."/>
            <person name="Alm E.J."/>
        </authorList>
    </citation>
    <scope>NUCLEOTIDE SEQUENCE [LARGE SCALE GENOMIC DNA]</scope>
    <source>
        <strain evidence="1 2">BIOML-A20</strain>
    </source>
</reference>
<sequence>MEMTNCSLSEPDKGILDAIELWYESKRNKRGNVNRNVMAVGIGISELLQNRFPLTDDYVQSDKGSQVRGLSGACIKTVLARHGETRAFASEGGRTSRGTLPMALELATIINSALPSDIGEDTRLEAANAIANFFVERIQVDFFNRQRIKVEIDLQKPISVIVDDILAEASLRSDKPTGTVAQHLVGAKLEMLFPTIEIGKDNSNAADQQTDRSGDFQINDAAFHVTVSPMAKLTDRCRDNIRNGIRPIVVVPHDKVSFAYGLFESEGLGNRVQVIALESFIGINIEELSFYKRGLIRLNVARLLAHYNKRIEDIEPDKSLQIEIPQWALDEMDAHGE</sequence>
<protein>
    <submittedName>
        <fullName evidence="1">DUF4928 domain-containing protein</fullName>
    </submittedName>
</protein>
<dbReference type="Proteomes" id="UP000469380">
    <property type="component" value="Unassembled WGS sequence"/>
</dbReference>
<evidence type="ECO:0000313" key="1">
    <source>
        <dbReference type="EMBL" id="MZJ39626.1"/>
    </source>
</evidence>
<dbReference type="AlphaFoldDB" id="A0A6N9JJZ4"/>
<evidence type="ECO:0000313" key="2">
    <source>
        <dbReference type="Proteomes" id="UP000469380"/>
    </source>
</evidence>
<organism evidence="1 2">
    <name type="scientific">Collinsella aerofaciens</name>
    <dbReference type="NCBI Taxonomy" id="74426"/>
    <lineage>
        <taxon>Bacteria</taxon>
        <taxon>Bacillati</taxon>
        <taxon>Actinomycetota</taxon>
        <taxon>Coriobacteriia</taxon>
        <taxon>Coriobacteriales</taxon>
        <taxon>Coriobacteriaceae</taxon>
        <taxon>Collinsella</taxon>
    </lineage>
</organism>
<accession>A0A6N9JJZ4</accession>
<gene>
    <name evidence="1" type="ORF">GT464_06660</name>
</gene>
<name>A0A6N9JJZ4_9ACTN</name>
<proteinExistence type="predicted"/>
<dbReference type="EMBL" id="WWSR01000010">
    <property type="protein sequence ID" value="MZJ39626.1"/>
    <property type="molecule type" value="Genomic_DNA"/>
</dbReference>
<dbReference type="Pfam" id="PF16280">
    <property type="entry name" value="DUF4928"/>
    <property type="match status" value="1"/>
</dbReference>
<comment type="caution">
    <text evidence="1">The sequence shown here is derived from an EMBL/GenBank/DDBJ whole genome shotgun (WGS) entry which is preliminary data.</text>
</comment>
<dbReference type="InterPro" id="IPR032564">
    <property type="entry name" value="DUF4928"/>
</dbReference>
<dbReference type="RefSeq" id="WP_161160576.1">
    <property type="nucleotide sequence ID" value="NZ_WWSR01000010.1"/>
</dbReference>